<sequence length="146" mass="15927">MLDGVCHTNPWSLRQPSSIKKQRNAQTTAHLAAHYDQISEANTHSRARGRDSSADSSRKGQAKAAQTVAAPLGDDFKQEGHSGCMMARPTGSRPSLHHTEGSEPFNLQAKGQSQPRVSRFDGQVIEEELKVFSVQLTEGFGAKWKG</sequence>
<evidence type="ECO:0000256" key="1">
    <source>
        <dbReference type="SAM" id="MobiDB-lite"/>
    </source>
</evidence>
<feature type="compositionally biased region" description="Basic and acidic residues" evidence="1">
    <location>
        <begin position="48"/>
        <end position="58"/>
    </location>
</feature>
<organism evidence="2">
    <name type="scientific">Opuntia streptacantha</name>
    <name type="common">Prickly pear cactus</name>
    <name type="synonym">Opuntia cardona</name>
    <dbReference type="NCBI Taxonomy" id="393608"/>
    <lineage>
        <taxon>Eukaryota</taxon>
        <taxon>Viridiplantae</taxon>
        <taxon>Streptophyta</taxon>
        <taxon>Embryophyta</taxon>
        <taxon>Tracheophyta</taxon>
        <taxon>Spermatophyta</taxon>
        <taxon>Magnoliopsida</taxon>
        <taxon>eudicotyledons</taxon>
        <taxon>Gunneridae</taxon>
        <taxon>Pentapetalae</taxon>
        <taxon>Caryophyllales</taxon>
        <taxon>Cactineae</taxon>
        <taxon>Cactaceae</taxon>
        <taxon>Opuntioideae</taxon>
        <taxon>Opuntia</taxon>
    </lineage>
</organism>
<reference evidence="2" key="2">
    <citation type="submission" date="2020-07" db="EMBL/GenBank/DDBJ databases">
        <authorList>
            <person name="Vera ALvarez R."/>
            <person name="Arias-Moreno D.M."/>
            <person name="Jimenez-Jacinto V."/>
            <person name="Jimenez-Bremont J.F."/>
            <person name="Swaminathan K."/>
            <person name="Moose S.P."/>
            <person name="Guerrero-Gonzalez M.L."/>
            <person name="Marino-Ramirez L."/>
            <person name="Landsman D."/>
            <person name="Rodriguez-Kessler M."/>
            <person name="Delgado-Sanchez P."/>
        </authorList>
    </citation>
    <scope>NUCLEOTIDE SEQUENCE</scope>
    <source>
        <tissue evidence="2">Cladode</tissue>
    </source>
</reference>
<protein>
    <submittedName>
        <fullName evidence="2">Uncharacterized protein</fullName>
    </submittedName>
</protein>
<feature type="region of interest" description="Disordered" evidence="1">
    <location>
        <begin position="37"/>
        <end position="117"/>
    </location>
</feature>
<accession>A0A7C9AZZ4</accession>
<feature type="region of interest" description="Disordered" evidence="1">
    <location>
        <begin position="1"/>
        <end position="24"/>
    </location>
</feature>
<proteinExistence type="predicted"/>
<evidence type="ECO:0000313" key="2">
    <source>
        <dbReference type="EMBL" id="MBA4680812.1"/>
    </source>
</evidence>
<name>A0A7C9AZZ4_OPUST</name>
<feature type="compositionally biased region" description="Polar residues" evidence="1">
    <location>
        <begin position="9"/>
        <end position="24"/>
    </location>
</feature>
<dbReference type="AlphaFoldDB" id="A0A7C9AZZ4"/>
<reference evidence="2" key="1">
    <citation type="journal article" date="2013" name="J. Plant Res.">
        <title>Effect of fungi and light on seed germination of three Opuntia species from semiarid lands of central Mexico.</title>
        <authorList>
            <person name="Delgado-Sanchez P."/>
            <person name="Jimenez-Bremont J.F."/>
            <person name="Guerrero-Gonzalez Mde L."/>
            <person name="Flores J."/>
        </authorList>
    </citation>
    <scope>NUCLEOTIDE SEQUENCE</scope>
    <source>
        <tissue evidence="2">Cladode</tissue>
    </source>
</reference>
<dbReference type="EMBL" id="GISG01288449">
    <property type="protein sequence ID" value="MBA4680812.1"/>
    <property type="molecule type" value="Transcribed_RNA"/>
</dbReference>